<dbReference type="EnsemblPlants" id="AUR62009136-RA">
    <property type="protein sequence ID" value="AUR62009136-RA:cds"/>
    <property type="gene ID" value="AUR62009136"/>
</dbReference>
<accession>A0A803LB97</accession>
<dbReference type="SMR" id="A0A803LB97"/>
<sequence length="185" mass="20631">MPPKSIQSTTPSPPTLTSKVTVAFQNPTKSSVENSPNPIPPPSNACAACRFQRRKCAEDCPLAPYFPAHKHQQFINAYKLFGVNNIVKTLNSVAPWLRDDAMTALKYTADARAKDPVGGCTRILKSLYDRIAFYNEQLEEVLAQIAAVRAINDDLNLKPFVDDQVQVREELPVQIRFVLFIALCK</sequence>
<dbReference type="AlphaFoldDB" id="A0A803LB97"/>
<keyword evidence="4" id="KW-1185">Reference proteome</keyword>
<name>A0A803LB97_CHEQI</name>
<organism evidence="3 4">
    <name type="scientific">Chenopodium quinoa</name>
    <name type="common">Quinoa</name>
    <dbReference type="NCBI Taxonomy" id="63459"/>
    <lineage>
        <taxon>Eukaryota</taxon>
        <taxon>Viridiplantae</taxon>
        <taxon>Streptophyta</taxon>
        <taxon>Embryophyta</taxon>
        <taxon>Tracheophyta</taxon>
        <taxon>Spermatophyta</taxon>
        <taxon>Magnoliopsida</taxon>
        <taxon>eudicotyledons</taxon>
        <taxon>Gunneridae</taxon>
        <taxon>Pentapetalae</taxon>
        <taxon>Caryophyllales</taxon>
        <taxon>Chenopodiaceae</taxon>
        <taxon>Chenopodioideae</taxon>
        <taxon>Atripliceae</taxon>
        <taxon>Chenopodium</taxon>
    </lineage>
</organism>
<dbReference type="OMA" id="FICQHQQ"/>
<reference evidence="3" key="1">
    <citation type="journal article" date="2017" name="Nature">
        <title>The genome of Chenopodium quinoa.</title>
        <authorList>
            <person name="Jarvis D.E."/>
            <person name="Ho Y.S."/>
            <person name="Lightfoot D.J."/>
            <person name="Schmoeckel S.M."/>
            <person name="Li B."/>
            <person name="Borm T.J.A."/>
            <person name="Ohyanagi H."/>
            <person name="Mineta K."/>
            <person name="Michell C.T."/>
            <person name="Saber N."/>
            <person name="Kharbatia N.M."/>
            <person name="Rupper R.R."/>
            <person name="Sharp A.R."/>
            <person name="Dally N."/>
            <person name="Boughton B.A."/>
            <person name="Woo Y.H."/>
            <person name="Gao G."/>
            <person name="Schijlen E.G.W.M."/>
            <person name="Guo X."/>
            <person name="Momin A.A."/>
            <person name="Negrao S."/>
            <person name="Al-Babili S."/>
            <person name="Gehring C."/>
            <person name="Roessner U."/>
            <person name="Jung C."/>
            <person name="Murphy K."/>
            <person name="Arold S.T."/>
            <person name="Gojobori T."/>
            <person name="van der Linden C.G."/>
            <person name="van Loo E.N."/>
            <person name="Jellen E.N."/>
            <person name="Maughan P.J."/>
            <person name="Tester M."/>
        </authorList>
    </citation>
    <scope>NUCLEOTIDE SEQUENCE [LARGE SCALE GENOMIC DNA]</scope>
    <source>
        <strain evidence="3">cv. PI 614886</strain>
    </source>
</reference>
<comment type="similarity">
    <text evidence="1">Belongs to the LOB domain-containing protein family.</text>
</comment>
<dbReference type="Proteomes" id="UP000596660">
    <property type="component" value="Unplaced"/>
</dbReference>
<dbReference type="InterPro" id="IPR004883">
    <property type="entry name" value="LOB"/>
</dbReference>
<proteinExistence type="inferred from homology"/>
<protein>
    <recommendedName>
        <fullName evidence="2">LOB domain-containing protein</fullName>
    </recommendedName>
</protein>
<evidence type="ECO:0000259" key="2">
    <source>
        <dbReference type="PROSITE" id="PS50891"/>
    </source>
</evidence>
<dbReference type="PANTHER" id="PTHR31301">
    <property type="entry name" value="LOB DOMAIN-CONTAINING PROTEIN 4-RELATED"/>
    <property type="match status" value="1"/>
</dbReference>
<dbReference type="Gramene" id="AUR62009136-RA">
    <property type="protein sequence ID" value="AUR62009136-RA:cds"/>
    <property type="gene ID" value="AUR62009136"/>
</dbReference>
<dbReference type="PROSITE" id="PS50891">
    <property type="entry name" value="LOB"/>
    <property type="match status" value="1"/>
</dbReference>
<reference evidence="3" key="2">
    <citation type="submission" date="2021-03" db="UniProtKB">
        <authorList>
            <consortium name="EnsemblPlants"/>
        </authorList>
    </citation>
    <scope>IDENTIFICATION</scope>
</reference>
<dbReference type="Pfam" id="PF03195">
    <property type="entry name" value="LOB"/>
    <property type="match status" value="1"/>
</dbReference>
<dbReference type="PANTHER" id="PTHR31301:SF186">
    <property type="entry name" value="OS09G0364100 PROTEIN"/>
    <property type="match status" value="1"/>
</dbReference>
<feature type="domain" description="LOB" evidence="2">
    <location>
        <begin position="44"/>
        <end position="145"/>
    </location>
</feature>
<evidence type="ECO:0000313" key="4">
    <source>
        <dbReference type="Proteomes" id="UP000596660"/>
    </source>
</evidence>
<evidence type="ECO:0000313" key="3">
    <source>
        <dbReference type="EnsemblPlants" id="AUR62009136-RA:cds"/>
    </source>
</evidence>
<evidence type="ECO:0000256" key="1">
    <source>
        <dbReference type="ARBA" id="ARBA00005474"/>
    </source>
</evidence>